<protein>
    <submittedName>
        <fullName evidence="1">Uncharacterized protein</fullName>
    </submittedName>
</protein>
<reference evidence="1" key="1">
    <citation type="submission" date="2017-09" db="EMBL/GenBank/DDBJ databases">
        <authorList>
            <person name="Campbell M.A."/>
            <person name="Lukasik P."/>
            <person name="Simon C."/>
            <person name="McCutcheon J.P."/>
        </authorList>
    </citation>
    <scope>NUCLEOTIDE SEQUENCE [LARGE SCALE GENOMIC DNA]</scope>
    <source>
        <strain evidence="1">TRYCRA</strain>
    </source>
</reference>
<proteinExistence type="predicted"/>
<organism evidence="1 2">
    <name type="scientific">Candidatus Hodgkinia cicadicola</name>
    <dbReference type="NCBI Taxonomy" id="573658"/>
    <lineage>
        <taxon>Bacteria</taxon>
        <taxon>Pseudomonadati</taxon>
        <taxon>Pseudomonadota</taxon>
        <taxon>Alphaproteobacteria</taxon>
        <taxon>Hyphomicrobiales</taxon>
        <taxon>Candidatus Hodgkinia</taxon>
    </lineage>
</organism>
<sequence length="348" mass="40955">MKTILVLDGVNYPIVIVNIVLIKIWRVHWGTLIIGNELVNPMVHEDNGLRTTITLPCVWSRSWCLHPRHKIDCSHKIKTILCLEMSNRRLELTKVKAILERQFLLYKNHLNNVLLRKMLRKGSLSVFGLRIDGFKGSKLLVRALTIVKFTLTSKLLKGRIRNRIFKQERHYKVASTLISEFNLNVHQFIFNNCLWFDSKTSEIYNATLVINFKKRYITDLIVNHLNKIGGKRIISLRYTYFLTKNRFYNLYLVKTDINSILLTTGFIELLIKIQLKIIQLSRTLSIPRFLLEWRNISMLNQFYLNYLLSFIKITLNPTSYPLINLSMFILDYIKTIPNLHFKSIVSIT</sequence>
<name>A0ABX4MGL9_9HYPH</name>
<evidence type="ECO:0000313" key="1">
    <source>
        <dbReference type="EMBL" id="PIM95753.1"/>
    </source>
</evidence>
<keyword evidence="2" id="KW-1185">Reference proteome</keyword>
<dbReference type="EMBL" id="NXGP01000045">
    <property type="protein sequence ID" value="PIM95753.1"/>
    <property type="molecule type" value="Genomic_DNA"/>
</dbReference>
<accession>A0ABX4MGL9</accession>
<evidence type="ECO:0000313" key="2">
    <source>
        <dbReference type="Proteomes" id="UP000228979"/>
    </source>
</evidence>
<gene>
    <name evidence="1" type="ORF">trycra_89</name>
</gene>
<comment type="caution">
    <text evidence="1">The sequence shown here is derived from an EMBL/GenBank/DDBJ whole genome shotgun (WGS) entry which is preliminary data.</text>
</comment>
<dbReference type="Proteomes" id="UP000228979">
    <property type="component" value="Unassembled WGS sequence"/>
</dbReference>